<dbReference type="Proteomes" id="UP000054270">
    <property type="component" value="Unassembled WGS sequence"/>
</dbReference>
<feature type="region of interest" description="Disordered" evidence="1">
    <location>
        <begin position="76"/>
        <end position="107"/>
    </location>
</feature>
<name>A0A0D2LPP9_HYPSF</name>
<evidence type="ECO:0000313" key="3">
    <source>
        <dbReference type="Proteomes" id="UP000054270"/>
    </source>
</evidence>
<gene>
    <name evidence="2" type="ORF">HYPSUDRAFT_210168</name>
</gene>
<dbReference type="EMBL" id="KN817941">
    <property type="protein sequence ID" value="KJA12743.1"/>
    <property type="molecule type" value="Genomic_DNA"/>
</dbReference>
<feature type="region of interest" description="Disordered" evidence="1">
    <location>
        <begin position="162"/>
        <end position="278"/>
    </location>
</feature>
<proteinExistence type="predicted"/>
<feature type="non-terminal residue" evidence="2">
    <location>
        <position position="1"/>
    </location>
</feature>
<sequence length="278" mass="29729">TEIFDPLTALAEVDFRFVCSGRVRPIPGHSLRRLLDLGWLTEAEIAAHALPVDYNSLAAHDSRPYYPWRPVFRGPSPEPGENGANPPPYDRRIAAGPAPCDAERRARARQVGPGILAHDRRMAELARDFSRAAREAELLEQMADMFAANAARQKREEAAAAAAAALAASSDPAERRITPEPSRAGPSSQPPLSGTYSPPPHRRTYPASQPHTGSSPFPPRAQAGGARPPPGVGAKGNGKKRLQRVGTQPIDADTDDRPARPAGGRGLARTHTVAQLAV</sequence>
<feature type="compositionally biased region" description="Polar residues" evidence="1">
    <location>
        <begin position="206"/>
        <end position="215"/>
    </location>
</feature>
<reference evidence="3" key="1">
    <citation type="submission" date="2014-04" db="EMBL/GenBank/DDBJ databases">
        <title>Evolutionary Origins and Diversification of the Mycorrhizal Mutualists.</title>
        <authorList>
            <consortium name="DOE Joint Genome Institute"/>
            <consortium name="Mycorrhizal Genomics Consortium"/>
            <person name="Kohler A."/>
            <person name="Kuo A."/>
            <person name="Nagy L.G."/>
            <person name="Floudas D."/>
            <person name="Copeland A."/>
            <person name="Barry K.W."/>
            <person name="Cichocki N."/>
            <person name="Veneault-Fourrey C."/>
            <person name="LaButti K."/>
            <person name="Lindquist E.A."/>
            <person name="Lipzen A."/>
            <person name="Lundell T."/>
            <person name="Morin E."/>
            <person name="Murat C."/>
            <person name="Riley R."/>
            <person name="Ohm R."/>
            <person name="Sun H."/>
            <person name="Tunlid A."/>
            <person name="Henrissat B."/>
            <person name="Grigoriev I.V."/>
            <person name="Hibbett D.S."/>
            <person name="Martin F."/>
        </authorList>
    </citation>
    <scope>NUCLEOTIDE SEQUENCE [LARGE SCALE GENOMIC DNA]</scope>
    <source>
        <strain evidence="3">FD-334 SS-4</strain>
    </source>
</reference>
<evidence type="ECO:0000256" key="1">
    <source>
        <dbReference type="SAM" id="MobiDB-lite"/>
    </source>
</evidence>
<feature type="compositionally biased region" description="Polar residues" evidence="1">
    <location>
        <begin position="185"/>
        <end position="196"/>
    </location>
</feature>
<dbReference type="OrthoDB" id="2997660at2759"/>
<organism evidence="2 3">
    <name type="scientific">Hypholoma sublateritium (strain FD-334 SS-4)</name>
    <dbReference type="NCBI Taxonomy" id="945553"/>
    <lineage>
        <taxon>Eukaryota</taxon>
        <taxon>Fungi</taxon>
        <taxon>Dikarya</taxon>
        <taxon>Basidiomycota</taxon>
        <taxon>Agaricomycotina</taxon>
        <taxon>Agaricomycetes</taxon>
        <taxon>Agaricomycetidae</taxon>
        <taxon>Agaricales</taxon>
        <taxon>Agaricineae</taxon>
        <taxon>Strophariaceae</taxon>
        <taxon>Hypholoma</taxon>
    </lineage>
</organism>
<protein>
    <submittedName>
        <fullName evidence="2">Uncharacterized protein</fullName>
    </submittedName>
</protein>
<dbReference type="AlphaFoldDB" id="A0A0D2LPP9"/>
<keyword evidence="3" id="KW-1185">Reference proteome</keyword>
<evidence type="ECO:0000313" key="2">
    <source>
        <dbReference type="EMBL" id="KJA12743.1"/>
    </source>
</evidence>
<accession>A0A0D2LPP9</accession>